<accession>A0A2V3ICV1</accession>
<keyword evidence="2" id="KW-1185">Reference proteome</keyword>
<dbReference type="Proteomes" id="UP000247409">
    <property type="component" value="Unassembled WGS sequence"/>
</dbReference>
<organism evidence="1 2">
    <name type="scientific">Gracilariopsis chorda</name>
    <dbReference type="NCBI Taxonomy" id="448386"/>
    <lineage>
        <taxon>Eukaryota</taxon>
        <taxon>Rhodophyta</taxon>
        <taxon>Florideophyceae</taxon>
        <taxon>Rhodymeniophycidae</taxon>
        <taxon>Gracilariales</taxon>
        <taxon>Gracilariaceae</taxon>
        <taxon>Gracilariopsis</taxon>
    </lineage>
</organism>
<name>A0A2V3ICV1_9FLOR</name>
<protein>
    <submittedName>
        <fullName evidence="1">Uncharacterized protein</fullName>
    </submittedName>
</protein>
<proteinExistence type="predicted"/>
<dbReference type="EMBL" id="NBIV01000407">
    <property type="protein sequence ID" value="PXF39891.1"/>
    <property type="molecule type" value="Genomic_DNA"/>
</dbReference>
<evidence type="ECO:0000313" key="2">
    <source>
        <dbReference type="Proteomes" id="UP000247409"/>
    </source>
</evidence>
<dbReference type="SUPFAM" id="SSF48452">
    <property type="entry name" value="TPR-like"/>
    <property type="match status" value="1"/>
</dbReference>
<reference evidence="1 2" key="1">
    <citation type="journal article" date="2018" name="Mol. Biol. Evol.">
        <title>Analysis of the draft genome of the red seaweed Gracilariopsis chorda provides insights into genome size evolution in Rhodophyta.</title>
        <authorList>
            <person name="Lee J."/>
            <person name="Yang E.C."/>
            <person name="Graf L."/>
            <person name="Yang J.H."/>
            <person name="Qiu H."/>
            <person name="Zel Zion U."/>
            <person name="Chan C.X."/>
            <person name="Stephens T.G."/>
            <person name="Weber A.P.M."/>
            <person name="Boo G.H."/>
            <person name="Boo S.M."/>
            <person name="Kim K.M."/>
            <person name="Shin Y."/>
            <person name="Jung M."/>
            <person name="Lee S.J."/>
            <person name="Yim H.S."/>
            <person name="Lee J.H."/>
            <person name="Bhattacharya D."/>
            <person name="Yoon H.S."/>
        </authorList>
    </citation>
    <scope>NUCLEOTIDE SEQUENCE [LARGE SCALE GENOMIC DNA]</scope>
    <source>
        <strain evidence="1 2">SKKU-2015</strain>
        <tissue evidence="1">Whole body</tissue>
    </source>
</reference>
<dbReference type="OrthoDB" id="10377114at2759"/>
<gene>
    <name evidence="1" type="ORF">BWQ96_10401</name>
</gene>
<evidence type="ECO:0000313" key="1">
    <source>
        <dbReference type="EMBL" id="PXF39891.1"/>
    </source>
</evidence>
<dbReference type="InterPro" id="IPR011990">
    <property type="entry name" value="TPR-like_helical_dom_sf"/>
</dbReference>
<sequence>MLLPTVGNPASHSKYRPVLGFHPSRVVPGTAAAVVLDRPIEKLTPNKLTWAEIPFSSLQEELDAIDEYEREEDLDRGSSWPKFLRGAAYEYWGQPNLALAQYATIEAGTNLLKVPELWERKAYNCFKIGNVMQASAFFDIAINLYNLSVGNELHFVHWFYRHFKDYVPKWNGPPAPVQRGICKYCMGMSKIARESFVAQIVMKKEGMEHALLWFLAASYKSHTDEAVLECDLKIVHSTISEQFDWNPRLRLFIDLYLAYANGVFGRVAELEEELSNAVKKDGSDDIVTKVYIALYHDAFTKDESERDRALDELSAVGTTSKQNDTENFLFHTAVNRFSAPGKEKSDVSKSLG</sequence>
<dbReference type="AlphaFoldDB" id="A0A2V3ICV1"/>
<comment type="caution">
    <text evidence="1">The sequence shown here is derived from an EMBL/GenBank/DDBJ whole genome shotgun (WGS) entry which is preliminary data.</text>
</comment>